<dbReference type="AlphaFoldDB" id="A0A2D2D4E3"/>
<dbReference type="KEGG" id="mtw:CQW49_19560"/>
<feature type="region of interest" description="Disordered" evidence="1">
    <location>
        <begin position="27"/>
        <end position="59"/>
    </location>
</feature>
<organism evidence="2 3">
    <name type="scientific">Methylosinus trichosporium (strain ATCC 35070 / NCIMB 11131 / UNIQEM 75 / OB3b)</name>
    <dbReference type="NCBI Taxonomy" id="595536"/>
    <lineage>
        <taxon>Bacteria</taxon>
        <taxon>Pseudomonadati</taxon>
        <taxon>Pseudomonadota</taxon>
        <taxon>Alphaproteobacteria</taxon>
        <taxon>Hyphomicrobiales</taxon>
        <taxon>Methylocystaceae</taxon>
        <taxon>Methylosinus</taxon>
    </lineage>
</organism>
<protein>
    <submittedName>
        <fullName evidence="2">Uncharacterized protein</fullName>
    </submittedName>
</protein>
<evidence type="ECO:0000313" key="2">
    <source>
        <dbReference type="EMBL" id="ATQ69834.1"/>
    </source>
</evidence>
<proteinExistence type="predicted"/>
<accession>A0A2D2D4E3</accession>
<evidence type="ECO:0000256" key="1">
    <source>
        <dbReference type="SAM" id="MobiDB-lite"/>
    </source>
</evidence>
<sequence>MTAETARGASSAAFKVEAIGNFYRGRARSRSRWRRGPSGAGIDSAPETDFRSNGIVRSI</sequence>
<evidence type="ECO:0000313" key="3">
    <source>
        <dbReference type="Proteomes" id="UP000230709"/>
    </source>
</evidence>
<name>A0A2D2D4E3_METT3</name>
<dbReference type="EMBL" id="CP023737">
    <property type="protein sequence ID" value="ATQ69834.1"/>
    <property type="molecule type" value="Genomic_DNA"/>
</dbReference>
<dbReference type="Proteomes" id="UP000230709">
    <property type="component" value="Chromosome"/>
</dbReference>
<keyword evidence="3" id="KW-1185">Reference proteome</keyword>
<gene>
    <name evidence="2" type="ORF">CQW49_19560</name>
</gene>
<reference evidence="3" key="1">
    <citation type="submission" date="2017-10" db="EMBL/GenBank/DDBJ databases">
        <title>Completed PacBio SMRT sequence of Methylosinus trichosporium OB3b reveals presence of a third large plasmid.</title>
        <authorList>
            <person name="Charles T.C."/>
            <person name="Lynch M.D.J."/>
            <person name="Heil J.R."/>
            <person name="Cheng J."/>
        </authorList>
    </citation>
    <scope>NUCLEOTIDE SEQUENCE [LARGE SCALE GENOMIC DNA]</scope>
    <source>
        <strain evidence="3">OB3b</strain>
    </source>
</reference>